<dbReference type="Proteomes" id="UP000298057">
    <property type="component" value="Unassembled WGS sequence"/>
</dbReference>
<evidence type="ECO:0000313" key="4">
    <source>
        <dbReference type="Proteomes" id="UP000298057"/>
    </source>
</evidence>
<keyword evidence="4" id="KW-1185">Reference proteome</keyword>
<dbReference type="AlphaFoldDB" id="A0A5F2C6P8"/>
<name>A0A5F2C6P8_9LEPT</name>
<gene>
    <name evidence="1" type="ORF">EHQ81_12665</name>
    <name evidence="2" type="ORF">EHQ82_00505</name>
</gene>
<reference evidence="2" key="1">
    <citation type="submission" date="2018-10" db="EMBL/GenBank/DDBJ databases">
        <authorList>
            <person name="Vincent A.T."/>
            <person name="Schiettekatte O."/>
            <person name="Bourhy P."/>
            <person name="Veyrier F.J."/>
            <person name="Picardeau M."/>
        </authorList>
    </citation>
    <scope>NUCLEOTIDE SEQUENCE</scope>
    <source>
        <strain evidence="2">201702406</strain>
    </source>
</reference>
<dbReference type="EMBL" id="RQGU01000010">
    <property type="protein sequence ID" value="TGM30799.1"/>
    <property type="molecule type" value="Genomic_DNA"/>
</dbReference>
<evidence type="ECO:0000313" key="2">
    <source>
        <dbReference type="EMBL" id="TGM30799.1"/>
    </source>
</evidence>
<accession>A0A5F2C6P8</accession>
<dbReference type="RefSeq" id="WP_135625670.1">
    <property type="nucleotide sequence ID" value="NZ_RQGU01000010.1"/>
</dbReference>
<evidence type="ECO:0000313" key="1">
    <source>
        <dbReference type="EMBL" id="TGM12738.1"/>
    </source>
</evidence>
<reference evidence="3 4" key="2">
    <citation type="journal article" date="2019" name="PLoS Negl. Trop. Dis.">
        <title>Revisiting the worldwide diversity of Leptospira species in the environment.</title>
        <authorList>
            <person name="Vincent A.T."/>
            <person name="Schiettekatte O."/>
            <person name="Bourhy P."/>
            <person name="Veyrier F.J."/>
            <person name="Picardeau M."/>
        </authorList>
    </citation>
    <scope>NUCLEOTIDE SEQUENCE [LARGE SCALE GENOMIC DNA]</scope>
    <source>
        <strain evidence="1 3">201702405</strain>
        <strain evidence="4">201702406</strain>
    </source>
</reference>
<protein>
    <submittedName>
        <fullName evidence="1">Uncharacterized protein</fullName>
    </submittedName>
</protein>
<dbReference type="Proteomes" id="UP000297832">
    <property type="component" value="Unassembled WGS sequence"/>
</dbReference>
<dbReference type="EMBL" id="RQGV01000016">
    <property type="protein sequence ID" value="TGM12738.1"/>
    <property type="molecule type" value="Genomic_DNA"/>
</dbReference>
<organism evidence="1 3">
    <name type="scientific">Leptospira selangorensis</name>
    <dbReference type="NCBI Taxonomy" id="2484982"/>
    <lineage>
        <taxon>Bacteria</taxon>
        <taxon>Pseudomonadati</taxon>
        <taxon>Spirochaetota</taxon>
        <taxon>Spirochaetia</taxon>
        <taxon>Leptospirales</taxon>
        <taxon>Leptospiraceae</taxon>
        <taxon>Leptospira</taxon>
    </lineage>
</organism>
<evidence type="ECO:0000313" key="3">
    <source>
        <dbReference type="Proteomes" id="UP000297832"/>
    </source>
</evidence>
<sequence length="213" mass="25087">MKGKSTGFLAIFIAAYIEISCISIYKTGKPTQEELKSIEPTSLKCSYFISAKVELYYRAKGLDHRAEDKPKEYEQKLELIEDFKADLISKHKIPENRILTKYEDFVKVKGCRIDVFIEKRIVDTYFEQGLYKDLLPGGYMVEFIINAILESRTPKCLIEYTSETRFLNMYHFLTLFTFFLFQDFYYQEKIISYHDKLMHRDFEVKVKQGCGSG</sequence>
<comment type="caution">
    <text evidence="1">The sequence shown here is derived from an EMBL/GenBank/DDBJ whole genome shotgun (WGS) entry which is preliminary data.</text>
</comment>
<proteinExistence type="predicted"/>